<dbReference type="AlphaFoldDB" id="A0A0C9Z7Y9"/>
<reference evidence="2" key="2">
    <citation type="submission" date="2015-01" db="EMBL/GenBank/DDBJ databases">
        <title>Evolutionary Origins and Diversification of the Mycorrhizal Mutualists.</title>
        <authorList>
            <consortium name="DOE Joint Genome Institute"/>
            <consortium name="Mycorrhizal Genomics Consortium"/>
            <person name="Kohler A."/>
            <person name="Kuo A."/>
            <person name="Nagy L.G."/>
            <person name="Floudas D."/>
            <person name="Copeland A."/>
            <person name="Barry K.W."/>
            <person name="Cichocki N."/>
            <person name="Veneault-Fourrey C."/>
            <person name="LaButti K."/>
            <person name="Lindquist E.A."/>
            <person name="Lipzen A."/>
            <person name="Lundell T."/>
            <person name="Morin E."/>
            <person name="Murat C."/>
            <person name="Riley R."/>
            <person name="Ohm R."/>
            <person name="Sun H."/>
            <person name="Tunlid A."/>
            <person name="Henrissat B."/>
            <person name="Grigoriev I.V."/>
            <person name="Hibbett D.S."/>
            <person name="Martin F."/>
        </authorList>
    </citation>
    <scope>NUCLEOTIDE SEQUENCE [LARGE SCALE GENOMIC DNA]</scope>
    <source>
        <strain evidence="2">441</strain>
    </source>
</reference>
<sequence>MVEWWVQMHSSVMSCGTRRLDPHSRVSHTRRPLDPGVALWKNINIRYVPWRGGHLLDSLLRRTPSTVLYALKPWHIPRLFTTVISMTRTSKFWCSLPVCPLTKSIISAAVWLLIMFGCPRPRRIVLRASQRSPRGLRQ</sequence>
<evidence type="ECO:0000313" key="1">
    <source>
        <dbReference type="EMBL" id="KIK18482.1"/>
    </source>
</evidence>
<keyword evidence="2" id="KW-1185">Reference proteome</keyword>
<proteinExistence type="predicted"/>
<accession>A0A0C9Z7Y9</accession>
<dbReference type="HOGENOM" id="CLU_1856079_0_0_1"/>
<organism evidence="1 2">
    <name type="scientific">Pisolithus microcarpus 441</name>
    <dbReference type="NCBI Taxonomy" id="765257"/>
    <lineage>
        <taxon>Eukaryota</taxon>
        <taxon>Fungi</taxon>
        <taxon>Dikarya</taxon>
        <taxon>Basidiomycota</taxon>
        <taxon>Agaricomycotina</taxon>
        <taxon>Agaricomycetes</taxon>
        <taxon>Agaricomycetidae</taxon>
        <taxon>Boletales</taxon>
        <taxon>Sclerodermatineae</taxon>
        <taxon>Pisolithaceae</taxon>
        <taxon>Pisolithus</taxon>
    </lineage>
</organism>
<evidence type="ECO:0000313" key="2">
    <source>
        <dbReference type="Proteomes" id="UP000054018"/>
    </source>
</evidence>
<name>A0A0C9Z7Y9_9AGAM</name>
<gene>
    <name evidence="1" type="ORF">PISMIDRAFT_189783</name>
</gene>
<reference evidence="1 2" key="1">
    <citation type="submission" date="2014-04" db="EMBL/GenBank/DDBJ databases">
        <authorList>
            <consortium name="DOE Joint Genome Institute"/>
            <person name="Kuo A."/>
            <person name="Kohler A."/>
            <person name="Costa M.D."/>
            <person name="Nagy L.G."/>
            <person name="Floudas D."/>
            <person name="Copeland A."/>
            <person name="Barry K.W."/>
            <person name="Cichocki N."/>
            <person name="Veneault-Fourrey C."/>
            <person name="LaButti K."/>
            <person name="Lindquist E.A."/>
            <person name="Lipzen A."/>
            <person name="Lundell T."/>
            <person name="Morin E."/>
            <person name="Murat C."/>
            <person name="Sun H."/>
            <person name="Tunlid A."/>
            <person name="Henrissat B."/>
            <person name="Grigoriev I.V."/>
            <person name="Hibbett D.S."/>
            <person name="Martin F."/>
            <person name="Nordberg H.P."/>
            <person name="Cantor M.N."/>
            <person name="Hua S.X."/>
        </authorList>
    </citation>
    <scope>NUCLEOTIDE SEQUENCE [LARGE SCALE GENOMIC DNA]</scope>
    <source>
        <strain evidence="1 2">441</strain>
    </source>
</reference>
<protein>
    <submittedName>
        <fullName evidence="1">Uncharacterized protein</fullName>
    </submittedName>
</protein>
<dbReference type="Proteomes" id="UP000054018">
    <property type="component" value="Unassembled WGS sequence"/>
</dbReference>
<dbReference type="EMBL" id="KN833804">
    <property type="protein sequence ID" value="KIK18482.1"/>
    <property type="molecule type" value="Genomic_DNA"/>
</dbReference>